<dbReference type="Proteomes" id="UP000694257">
    <property type="component" value="Chromosome"/>
</dbReference>
<gene>
    <name evidence="8" type="ORF">KV110_22170</name>
</gene>
<feature type="transmembrane region" description="Helical" evidence="6">
    <location>
        <begin position="182"/>
        <end position="200"/>
    </location>
</feature>
<accession>A0ABX8RFD7</accession>
<feature type="transmembrane region" description="Helical" evidence="6">
    <location>
        <begin position="152"/>
        <end position="176"/>
    </location>
</feature>
<feature type="transmembrane region" description="Helical" evidence="6">
    <location>
        <begin position="259"/>
        <end position="283"/>
    </location>
</feature>
<sequence>MSIVRYAEKFERKTRSRVDRKRSSAGVQCAVLYFLFFVMGTEGYLMPPILPTIAADLKVSVPLAAAAATAFVVAYAVFGPPLGVLSDVLPKRGPILVGMALFAVTNICVGLAQNLPQLVVARVLMGVSAAVATPAAWAHLSEVCPPGRRGRAVARGFAAYGLGQVIGVPLGAFGTLAVGWRLPYIVIGVGFLLVLLCAWRTVDTIHPRDTVMRWSNLFRPLLSPVVCLALAATFAVMAGRLGAFTYLGALLEMRFGFDVVASGLVGVLVGVTVIAGSLLSGSLIDIQRRSGRSEAWVMVASSLIFAAAVAIAVLSGALWLFLVALVLWCLAGSVFYSAQQAYLANMRSDTRTTLVAWHSTVMSFGNASGNTILGSVPIGGGAFAAIAAGLGVLGAALAFSVMRVQRLRNSAPHGPTRKATSVTVGR</sequence>
<evidence type="ECO:0000313" key="8">
    <source>
        <dbReference type="EMBL" id="QXN88314.1"/>
    </source>
</evidence>
<dbReference type="PANTHER" id="PTHR43124">
    <property type="entry name" value="PURINE EFFLUX PUMP PBUE"/>
    <property type="match status" value="1"/>
</dbReference>
<reference evidence="8 9" key="1">
    <citation type="submission" date="2021-07" db="EMBL/GenBank/DDBJ databases">
        <title>Whole Genome Sequence of Nocardia Iowensis.</title>
        <authorList>
            <person name="Lamm A."/>
            <person name="Collins-Fairclough A.M."/>
            <person name="Bunk B."/>
            <person name="Sproer C."/>
        </authorList>
    </citation>
    <scope>NUCLEOTIDE SEQUENCE [LARGE SCALE GENOMIC DNA]</scope>
    <source>
        <strain evidence="8 9">NRRL 5646</strain>
    </source>
</reference>
<dbReference type="InterPro" id="IPR020846">
    <property type="entry name" value="MFS_dom"/>
</dbReference>
<evidence type="ECO:0000256" key="5">
    <source>
        <dbReference type="ARBA" id="ARBA00023136"/>
    </source>
</evidence>
<dbReference type="InterPro" id="IPR050189">
    <property type="entry name" value="MFS_Efflux_Transporters"/>
</dbReference>
<feature type="transmembrane region" description="Helical" evidence="6">
    <location>
        <begin position="382"/>
        <end position="402"/>
    </location>
</feature>
<keyword evidence="4 6" id="KW-1133">Transmembrane helix</keyword>
<evidence type="ECO:0000256" key="2">
    <source>
        <dbReference type="ARBA" id="ARBA00022475"/>
    </source>
</evidence>
<keyword evidence="2" id="KW-1003">Cell membrane</keyword>
<evidence type="ECO:0000256" key="1">
    <source>
        <dbReference type="ARBA" id="ARBA00004651"/>
    </source>
</evidence>
<evidence type="ECO:0000256" key="6">
    <source>
        <dbReference type="SAM" id="Phobius"/>
    </source>
</evidence>
<dbReference type="Pfam" id="PF07690">
    <property type="entry name" value="MFS_1"/>
    <property type="match status" value="1"/>
</dbReference>
<feature type="transmembrane region" description="Helical" evidence="6">
    <location>
        <begin position="295"/>
        <end position="314"/>
    </location>
</feature>
<evidence type="ECO:0000256" key="3">
    <source>
        <dbReference type="ARBA" id="ARBA00022692"/>
    </source>
</evidence>
<keyword evidence="5 6" id="KW-0472">Membrane</keyword>
<dbReference type="RefSeq" id="WP_218469197.1">
    <property type="nucleotide sequence ID" value="NZ_BAABJN010000008.1"/>
</dbReference>
<evidence type="ECO:0000313" key="9">
    <source>
        <dbReference type="Proteomes" id="UP000694257"/>
    </source>
</evidence>
<dbReference type="PANTHER" id="PTHR43124:SF3">
    <property type="entry name" value="CHLORAMPHENICOL EFFLUX PUMP RV0191"/>
    <property type="match status" value="1"/>
</dbReference>
<name>A0ABX8RFD7_NOCIO</name>
<evidence type="ECO:0000256" key="4">
    <source>
        <dbReference type="ARBA" id="ARBA00022989"/>
    </source>
</evidence>
<feature type="transmembrane region" description="Helical" evidence="6">
    <location>
        <begin position="95"/>
        <end position="113"/>
    </location>
</feature>
<dbReference type="InterPro" id="IPR011701">
    <property type="entry name" value="MFS"/>
</dbReference>
<feature type="transmembrane region" description="Helical" evidence="6">
    <location>
        <begin position="221"/>
        <end position="247"/>
    </location>
</feature>
<dbReference type="EMBL" id="CP078145">
    <property type="protein sequence ID" value="QXN88314.1"/>
    <property type="molecule type" value="Genomic_DNA"/>
</dbReference>
<evidence type="ECO:0000259" key="7">
    <source>
        <dbReference type="PROSITE" id="PS50850"/>
    </source>
</evidence>
<protein>
    <submittedName>
        <fullName evidence="8">MFS transporter</fullName>
    </submittedName>
</protein>
<feature type="transmembrane region" description="Helical" evidence="6">
    <location>
        <begin position="59"/>
        <end position="83"/>
    </location>
</feature>
<organism evidence="8 9">
    <name type="scientific">Nocardia iowensis</name>
    <dbReference type="NCBI Taxonomy" id="204891"/>
    <lineage>
        <taxon>Bacteria</taxon>
        <taxon>Bacillati</taxon>
        <taxon>Actinomycetota</taxon>
        <taxon>Actinomycetes</taxon>
        <taxon>Mycobacteriales</taxon>
        <taxon>Nocardiaceae</taxon>
        <taxon>Nocardia</taxon>
    </lineage>
</organism>
<proteinExistence type="predicted"/>
<feature type="transmembrane region" description="Helical" evidence="6">
    <location>
        <begin position="320"/>
        <end position="343"/>
    </location>
</feature>
<keyword evidence="3 6" id="KW-0812">Transmembrane</keyword>
<keyword evidence="9" id="KW-1185">Reference proteome</keyword>
<feature type="domain" description="Major facilitator superfamily (MFS) profile" evidence="7">
    <location>
        <begin position="28"/>
        <end position="406"/>
    </location>
</feature>
<feature type="transmembrane region" description="Helical" evidence="6">
    <location>
        <begin position="355"/>
        <end position="376"/>
    </location>
</feature>
<dbReference type="PROSITE" id="PS50850">
    <property type="entry name" value="MFS"/>
    <property type="match status" value="1"/>
</dbReference>
<feature type="transmembrane region" description="Helical" evidence="6">
    <location>
        <begin position="119"/>
        <end position="140"/>
    </location>
</feature>
<comment type="subcellular location">
    <subcellularLocation>
        <location evidence="1">Cell membrane</location>
        <topology evidence="1">Multi-pass membrane protein</topology>
    </subcellularLocation>
</comment>